<name>A0ABR9S209_9BURK</name>
<dbReference type="InterPro" id="IPR001258">
    <property type="entry name" value="NHL_repeat"/>
</dbReference>
<evidence type="ECO:0000313" key="5">
    <source>
        <dbReference type="Proteomes" id="UP000806285"/>
    </source>
</evidence>
<dbReference type="PANTHER" id="PTHR24104:SF25">
    <property type="entry name" value="PROTEIN LIN-41"/>
    <property type="match status" value="1"/>
</dbReference>
<feature type="signal peptide" evidence="3">
    <location>
        <begin position="1"/>
        <end position="19"/>
    </location>
</feature>
<keyword evidence="3" id="KW-0732">Signal</keyword>
<reference evidence="4 5" key="1">
    <citation type="submission" date="2020-10" db="EMBL/GenBank/DDBJ databases">
        <title>Ramlibacter sp. HM2 16S ribosomal RNA gene Genome sequencing and assembly.</title>
        <authorList>
            <person name="Kang M."/>
        </authorList>
    </citation>
    <scope>NUCLEOTIDE SEQUENCE [LARGE SCALE GENOMIC DNA]</scope>
    <source>
        <strain evidence="4 5">HM2</strain>
    </source>
</reference>
<evidence type="ECO:0008006" key="6">
    <source>
        <dbReference type="Google" id="ProtNLM"/>
    </source>
</evidence>
<dbReference type="Proteomes" id="UP000806285">
    <property type="component" value="Unassembled WGS sequence"/>
</dbReference>
<evidence type="ECO:0000256" key="1">
    <source>
        <dbReference type="ARBA" id="ARBA00022737"/>
    </source>
</evidence>
<feature type="chain" id="PRO_5045047278" description="SbsA Ig-like domain-containing protein" evidence="3">
    <location>
        <begin position="20"/>
        <end position="516"/>
    </location>
</feature>
<evidence type="ECO:0000256" key="3">
    <source>
        <dbReference type="SAM" id="SignalP"/>
    </source>
</evidence>
<comment type="caution">
    <text evidence="4">The sequence shown here is derived from an EMBL/GenBank/DDBJ whole genome shotgun (WGS) entry which is preliminary data.</text>
</comment>
<organism evidence="4 5">
    <name type="scientific">Ramlibacter pallidus</name>
    <dbReference type="NCBI Taxonomy" id="2780087"/>
    <lineage>
        <taxon>Bacteria</taxon>
        <taxon>Pseudomonadati</taxon>
        <taxon>Pseudomonadota</taxon>
        <taxon>Betaproteobacteria</taxon>
        <taxon>Burkholderiales</taxon>
        <taxon>Comamonadaceae</taxon>
        <taxon>Ramlibacter</taxon>
    </lineage>
</organism>
<sequence>MRRLLPLVCFAALFLAACGGGSDLVTPGGTTPPPATNPPPAGTPEALTASITPPGQPTLAANTSIVVQFSAPVATASLQLAGSFTALNPVTSWSADNTTLTLAPPAGGWPRGQGGTLSVLATGAAGGAMAAAATASFFVPTQFASGQAAFAAIGQADLATGTAQPVSASTVRSPQGNVAVADGRLFVSDWNNHRILGFPAVPATSNAAADIVLGQPDFVTGAPRATARDSLNGPMQVSIAAGKMAVADLNNSRVLVWSTVPSASGALPDVVLGQVDFNAAVTFGCTATRIGFPESVVITPDGKLVVADTNNQRVLLWNTVPTANTTPPDLVLGQGDFTHCRRNDDNQDGTADATPSDRTMWRPSGLWSDGQRLVVLDSSNHRALVWNTFPTANFQRADLVLGQGSFTRVAPNDDNQDGVTDAPTARTLNAPYNGVDSNGMQLAIADTSNHRVLVWNTFPTTSFQPADAVLGQANFTTNAAGTAADRVNLPHGVKFVGDKLLVNDRFNNRVLVLQSP</sequence>
<protein>
    <recommendedName>
        <fullName evidence="6">SbsA Ig-like domain-containing protein</fullName>
    </recommendedName>
</protein>
<keyword evidence="1" id="KW-0677">Repeat</keyword>
<proteinExistence type="predicted"/>
<evidence type="ECO:0000313" key="4">
    <source>
        <dbReference type="EMBL" id="MBE7367538.1"/>
    </source>
</evidence>
<keyword evidence="5" id="KW-1185">Reference proteome</keyword>
<feature type="compositionally biased region" description="Pro residues" evidence="2">
    <location>
        <begin position="30"/>
        <end position="42"/>
    </location>
</feature>
<dbReference type="Gene3D" id="2.120.10.30">
    <property type="entry name" value="TolB, C-terminal domain"/>
    <property type="match status" value="2"/>
</dbReference>
<dbReference type="PROSITE" id="PS51257">
    <property type="entry name" value="PROKAR_LIPOPROTEIN"/>
    <property type="match status" value="1"/>
</dbReference>
<feature type="region of interest" description="Disordered" evidence="2">
    <location>
        <begin position="27"/>
        <end position="47"/>
    </location>
</feature>
<dbReference type="InterPro" id="IPR011042">
    <property type="entry name" value="6-blade_b-propeller_TolB-like"/>
</dbReference>
<gene>
    <name evidence="4" type="ORF">IM787_08175</name>
</gene>
<dbReference type="EMBL" id="JADDIV010000002">
    <property type="protein sequence ID" value="MBE7367538.1"/>
    <property type="molecule type" value="Genomic_DNA"/>
</dbReference>
<accession>A0ABR9S209</accession>
<dbReference type="InterPro" id="IPR050952">
    <property type="entry name" value="TRIM-NHL_E3_ligases"/>
</dbReference>
<dbReference type="SUPFAM" id="SSF101898">
    <property type="entry name" value="NHL repeat"/>
    <property type="match status" value="1"/>
</dbReference>
<evidence type="ECO:0000256" key="2">
    <source>
        <dbReference type="SAM" id="MobiDB-lite"/>
    </source>
</evidence>
<dbReference type="RefSeq" id="WP_193676133.1">
    <property type="nucleotide sequence ID" value="NZ_JADDIV010000002.1"/>
</dbReference>
<dbReference type="Pfam" id="PF01436">
    <property type="entry name" value="NHL"/>
    <property type="match status" value="1"/>
</dbReference>
<dbReference type="Gene3D" id="2.40.10.500">
    <property type="match status" value="1"/>
</dbReference>
<dbReference type="PANTHER" id="PTHR24104">
    <property type="entry name" value="E3 UBIQUITIN-PROTEIN LIGASE NHLRC1-RELATED"/>
    <property type="match status" value="1"/>
</dbReference>
<feature type="region of interest" description="Disordered" evidence="2">
    <location>
        <begin position="340"/>
        <end position="361"/>
    </location>
</feature>